<gene>
    <name evidence="2" type="ORF">P8A19_41820</name>
</gene>
<dbReference type="Proteomes" id="UP001235744">
    <property type="component" value="Plasmid unnamed1"/>
</dbReference>
<dbReference type="RefSeq" id="WP_306106370.1">
    <property type="nucleotide sequence ID" value="NZ_CP120989.1"/>
</dbReference>
<evidence type="ECO:0000256" key="1">
    <source>
        <dbReference type="SAM" id="MobiDB-lite"/>
    </source>
</evidence>
<accession>A0ABY9J2C9</accession>
<reference evidence="2 3" key="1">
    <citation type="submission" date="2023-03" db="EMBL/GenBank/DDBJ databases">
        <title>Isolation and description of six Streptomyces strains from soil environments, able to metabolize different microbial glucans.</title>
        <authorList>
            <person name="Widen T."/>
            <person name="Larsbrink J."/>
        </authorList>
    </citation>
    <scope>NUCLEOTIDE SEQUENCE [LARGE SCALE GENOMIC DNA]</scope>
    <source>
        <strain evidence="2 3">Alt2</strain>
        <plasmid evidence="2 3">unnamed1</plasmid>
    </source>
</reference>
<dbReference type="EMBL" id="CP120989">
    <property type="protein sequence ID" value="WLQ62015.1"/>
    <property type="molecule type" value="Genomic_DNA"/>
</dbReference>
<keyword evidence="2" id="KW-0614">Plasmid</keyword>
<evidence type="ECO:0000313" key="2">
    <source>
        <dbReference type="EMBL" id="WLQ62015.1"/>
    </source>
</evidence>
<name>A0ABY9J2C9_9ACTN</name>
<keyword evidence="3" id="KW-1185">Reference proteome</keyword>
<protein>
    <recommendedName>
        <fullName evidence="4">DNA-binding protein</fullName>
    </recommendedName>
</protein>
<feature type="region of interest" description="Disordered" evidence="1">
    <location>
        <begin position="188"/>
        <end position="226"/>
    </location>
</feature>
<evidence type="ECO:0008006" key="4">
    <source>
        <dbReference type="Google" id="ProtNLM"/>
    </source>
</evidence>
<evidence type="ECO:0000313" key="3">
    <source>
        <dbReference type="Proteomes" id="UP001235744"/>
    </source>
</evidence>
<sequence>MGWVTEDGLHEGYAVAVLADGRDATAADNPVSGNTAWWCFDGQDGRPLAVGVRAGCDCYAAASSRVARTWRGDTVHPVVFGDDEATEGFTGPSGPYAEWENTHIAPADSATVPGDVTALLAEMRERLTALAEERPLAALTAVAQLEATAAAGGIRAAATAQQRGSSWTDIGKAVGTSKQAAHQRFARHLKPRPAILDEGADPAGESAPQTEEDLCQQQRTPGAETR</sequence>
<organism evidence="2 3">
    <name type="scientific">Streptomyces poriferorum</name>
    <dbReference type="NCBI Taxonomy" id="2798799"/>
    <lineage>
        <taxon>Bacteria</taxon>
        <taxon>Bacillati</taxon>
        <taxon>Actinomycetota</taxon>
        <taxon>Actinomycetes</taxon>
        <taxon>Kitasatosporales</taxon>
        <taxon>Streptomycetaceae</taxon>
        <taxon>Streptomyces</taxon>
    </lineage>
</organism>
<proteinExistence type="predicted"/>
<geneLocation type="plasmid" evidence="2 3">
    <name>unnamed1</name>
</geneLocation>